<protein>
    <submittedName>
        <fullName evidence="1">Uncharacterized protein</fullName>
    </submittedName>
</protein>
<evidence type="ECO:0000313" key="1">
    <source>
        <dbReference type="EMBL" id="EHR78891.1"/>
    </source>
</evidence>
<dbReference type="RefSeq" id="WP_004067813.1">
    <property type="nucleotide sequence ID" value="NC_022084.1"/>
</dbReference>
<dbReference type="Proteomes" id="UP000015502">
    <property type="component" value="Chromosome"/>
</dbReference>
<dbReference type="KEGG" id="tlt:OCC_07134"/>
<dbReference type="STRING" id="523849.OCC_07134"/>
<name>H3ZMA6_THELN</name>
<dbReference type="OrthoDB" id="84852at2157"/>
<proteinExistence type="predicted"/>
<dbReference type="EMBL" id="CP006670">
    <property type="protein sequence ID" value="EHR78891.1"/>
    <property type="molecule type" value="Genomic_DNA"/>
</dbReference>
<sequence>MAYIGFAKTDLGPYETYSRILEELERRGFKIKFSKHHWAGDMPFGLVIVESDRGNIAIRWALGKTFELRIEEVSDEDLNEFIDDTLEYISGD</sequence>
<organism evidence="1 2">
    <name type="scientific">Thermococcus litoralis (strain ATCC 51850 / DSM 5473 / JCM 8560 / NS-C)</name>
    <dbReference type="NCBI Taxonomy" id="523849"/>
    <lineage>
        <taxon>Archaea</taxon>
        <taxon>Methanobacteriati</taxon>
        <taxon>Methanobacteriota</taxon>
        <taxon>Thermococci</taxon>
        <taxon>Thermococcales</taxon>
        <taxon>Thermococcaceae</taxon>
        <taxon>Thermococcus</taxon>
    </lineage>
</organism>
<accession>H3ZMA6</accession>
<keyword evidence="2" id="KW-1185">Reference proteome</keyword>
<dbReference type="GeneID" id="16550666"/>
<evidence type="ECO:0000313" key="2">
    <source>
        <dbReference type="Proteomes" id="UP000015502"/>
    </source>
</evidence>
<dbReference type="AlphaFoldDB" id="H3ZMA6"/>
<reference evidence="1 2" key="1">
    <citation type="journal article" date="2012" name="J. Bacteriol.">
        <title>Genome sequence of the model hyperthermophilic archaeon Thermococcus litoralis NS-C.</title>
        <authorList>
            <person name="Gardner A.F."/>
            <person name="Kumar S."/>
            <person name="Perler F.B."/>
        </authorList>
    </citation>
    <scope>NUCLEOTIDE SEQUENCE [LARGE SCALE GENOMIC DNA]</scope>
    <source>
        <strain evidence="2">ATCC 51850 / DSM 5473 / JCM 8560 / NS-C</strain>
    </source>
</reference>
<gene>
    <name evidence="1" type="ORF">OCC_07134</name>
</gene>
<dbReference type="HOGENOM" id="CLU_2406506_0_0_2"/>
<dbReference type="PaxDb" id="523849-OCC_07134"/>